<organism evidence="9">
    <name type="scientific">Naegleria gruberi</name>
    <name type="common">Amoeba</name>
    <dbReference type="NCBI Taxonomy" id="5762"/>
    <lineage>
        <taxon>Eukaryota</taxon>
        <taxon>Discoba</taxon>
        <taxon>Heterolobosea</taxon>
        <taxon>Tetramitia</taxon>
        <taxon>Eutetramitia</taxon>
        <taxon>Vahlkampfiidae</taxon>
        <taxon>Naegleria</taxon>
    </lineage>
</organism>
<dbReference type="FunFam" id="3.90.640.10:FF:000010">
    <property type="entry name" value="heat shock 70 kDa protein 14"/>
    <property type="match status" value="1"/>
</dbReference>
<dbReference type="Gene3D" id="3.30.420.40">
    <property type="match status" value="2"/>
</dbReference>
<keyword evidence="7" id="KW-0812">Transmembrane</keyword>
<dbReference type="Gene3D" id="3.90.640.10">
    <property type="entry name" value="Actin, Chain A, domain 4"/>
    <property type="match status" value="1"/>
</dbReference>
<evidence type="ECO:0000256" key="5">
    <source>
        <dbReference type="SAM" id="Coils"/>
    </source>
</evidence>
<dbReference type="GeneID" id="8850541"/>
<dbReference type="PROSITE" id="PS00297">
    <property type="entry name" value="HSP70_1"/>
    <property type="match status" value="1"/>
</dbReference>
<dbReference type="InterPro" id="IPR013126">
    <property type="entry name" value="Hsp_70_fam"/>
</dbReference>
<dbReference type="VEuPathDB" id="AmoebaDB:NAEGRDRAFT_83071"/>
<dbReference type="SUPFAM" id="SSF100934">
    <property type="entry name" value="Heat shock protein 70kD (HSP70), C-terminal subdomain"/>
    <property type="match status" value="1"/>
</dbReference>
<feature type="coiled-coil region" evidence="5">
    <location>
        <begin position="299"/>
        <end position="326"/>
    </location>
</feature>
<dbReference type="InterPro" id="IPR018181">
    <property type="entry name" value="Heat_shock_70_CS"/>
</dbReference>
<dbReference type="Gene3D" id="2.60.34.10">
    <property type="entry name" value="Substrate Binding Domain Of DNAk, Chain A, domain 1"/>
    <property type="match status" value="1"/>
</dbReference>
<reference evidence="8 9" key="1">
    <citation type="journal article" date="2010" name="Cell">
        <title>The genome of Naegleria gruberi illuminates early eukaryotic versatility.</title>
        <authorList>
            <person name="Fritz-Laylin L.K."/>
            <person name="Prochnik S.E."/>
            <person name="Ginger M.L."/>
            <person name="Dacks J.B."/>
            <person name="Carpenter M.L."/>
            <person name="Field M.C."/>
            <person name="Kuo A."/>
            <person name="Paredez A."/>
            <person name="Chapman J."/>
            <person name="Pham J."/>
            <person name="Shu S."/>
            <person name="Neupane R."/>
            <person name="Cipriano M."/>
            <person name="Mancuso J."/>
            <person name="Tu H."/>
            <person name="Salamov A."/>
            <person name="Lindquist E."/>
            <person name="Shapiro H."/>
            <person name="Lucas S."/>
            <person name="Grigoriev I.V."/>
            <person name="Cande W.Z."/>
            <person name="Fulton C."/>
            <person name="Rokhsar D.S."/>
            <person name="Dawson S.C."/>
        </authorList>
    </citation>
    <scope>NUCLEOTIDE SEQUENCE [LARGE SCALE GENOMIC DNA]</scope>
    <source>
        <strain evidence="8 9">NEG-M</strain>
    </source>
</reference>
<keyword evidence="7" id="KW-1133">Transmembrane helix</keyword>
<dbReference type="SUPFAM" id="SSF100920">
    <property type="entry name" value="Heat shock protein 70kD (HSP70), peptide-binding domain"/>
    <property type="match status" value="1"/>
</dbReference>
<dbReference type="EMBL" id="GG738860">
    <property type="protein sequence ID" value="EFC45969.1"/>
    <property type="molecule type" value="Genomic_DNA"/>
</dbReference>
<dbReference type="AlphaFoldDB" id="D2VAK2"/>
<proteinExistence type="inferred from homology"/>
<keyword evidence="8" id="KW-0346">Stress response</keyword>
<feature type="compositionally biased region" description="Basic and acidic residues" evidence="6">
    <location>
        <begin position="690"/>
        <end position="709"/>
    </location>
</feature>
<evidence type="ECO:0000256" key="6">
    <source>
        <dbReference type="SAM" id="MobiDB-lite"/>
    </source>
</evidence>
<dbReference type="Proteomes" id="UP000006671">
    <property type="component" value="Unassembled WGS sequence"/>
</dbReference>
<dbReference type="InterPro" id="IPR043129">
    <property type="entry name" value="ATPase_NBD"/>
</dbReference>
<dbReference type="Gene3D" id="1.20.1270.10">
    <property type="match status" value="1"/>
</dbReference>
<dbReference type="PANTHER" id="PTHR19375">
    <property type="entry name" value="HEAT SHOCK PROTEIN 70KDA"/>
    <property type="match status" value="1"/>
</dbReference>
<dbReference type="InParanoid" id="D2VAK2"/>
<dbReference type="SUPFAM" id="SSF53067">
    <property type="entry name" value="Actin-like ATPase domain"/>
    <property type="match status" value="2"/>
</dbReference>
<dbReference type="FunFam" id="3.30.420.40:FF:000004">
    <property type="entry name" value="Molecular chaperone DnaK"/>
    <property type="match status" value="1"/>
</dbReference>
<keyword evidence="9" id="KW-1185">Reference proteome</keyword>
<dbReference type="InterPro" id="IPR029047">
    <property type="entry name" value="HSP70_peptide-bd_sf"/>
</dbReference>
<feature type="region of interest" description="Disordered" evidence="6">
    <location>
        <begin position="686"/>
        <end position="709"/>
    </location>
</feature>
<dbReference type="GO" id="GO:0140662">
    <property type="term" value="F:ATP-dependent protein folding chaperone"/>
    <property type="evidence" value="ECO:0007669"/>
    <property type="project" value="InterPro"/>
</dbReference>
<evidence type="ECO:0000256" key="2">
    <source>
        <dbReference type="ARBA" id="ARBA00022741"/>
    </source>
</evidence>
<dbReference type="PROSITE" id="PS00329">
    <property type="entry name" value="HSP70_2"/>
    <property type="match status" value="1"/>
</dbReference>
<keyword evidence="7" id="KW-0472">Membrane</keyword>
<dbReference type="FunFam" id="2.60.34.10:FF:000012">
    <property type="entry name" value="Heat shock 70 kDa protein"/>
    <property type="match status" value="1"/>
</dbReference>
<dbReference type="RefSeq" id="XP_002678713.1">
    <property type="nucleotide sequence ID" value="XM_002678667.1"/>
</dbReference>
<keyword evidence="2 4" id="KW-0547">Nucleotide-binding</keyword>
<dbReference type="STRING" id="5762.D2VAK2"/>
<keyword evidence="3 4" id="KW-0067">ATP-binding</keyword>
<feature type="transmembrane region" description="Helical" evidence="7">
    <location>
        <begin position="12"/>
        <end position="33"/>
    </location>
</feature>
<evidence type="ECO:0000256" key="4">
    <source>
        <dbReference type="RuleBase" id="RU003322"/>
    </source>
</evidence>
<dbReference type="eggNOG" id="KOG0100">
    <property type="taxonomic scope" value="Eukaryota"/>
</dbReference>
<comment type="similarity">
    <text evidence="1 4">Belongs to the heat shock protein 70 family.</text>
</comment>
<name>D2VAK2_NAEGR</name>
<evidence type="ECO:0000256" key="3">
    <source>
        <dbReference type="ARBA" id="ARBA00022840"/>
    </source>
</evidence>
<evidence type="ECO:0000313" key="9">
    <source>
        <dbReference type="Proteomes" id="UP000006671"/>
    </source>
</evidence>
<dbReference type="PROSITE" id="PS01036">
    <property type="entry name" value="HSP70_3"/>
    <property type="match status" value="1"/>
</dbReference>
<gene>
    <name evidence="8" type="ORF">NAEGRDRAFT_83071</name>
</gene>
<accession>D2VAK2</accession>
<keyword evidence="5" id="KW-0175">Coiled coil</keyword>
<dbReference type="OrthoDB" id="10253666at2759"/>
<evidence type="ECO:0000313" key="8">
    <source>
        <dbReference type="EMBL" id="EFC45969.1"/>
    </source>
</evidence>
<dbReference type="InterPro" id="IPR029048">
    <property type="entry name" value="HSP70_C_sf"/>
</dbReference>
<dbReference type="KEGG" id="ngr:NAEGRDRAFT_83071"/>
<dbReference type="NCBIfam" id="NF001413">
    <property type="entry name" value="PRK00290.1"/>
    <property type="match status" value="1"/>
</dbReference>
<dbReference type="GO" id="GO:0005524">
    <property type="term" value="F:ATP binding"/>
    <property type="evidence" value="ECO:0007669"/>
    <property type="project" value="UniProtKB-KW"/>
</dbReference>
<evidence type="ECO:0000256" key="1">
    <source>
        <dbReference type="ARBA" id="ARBA00007381"/>
    </source>
</evidence>
<evidence type="ECO:0000256" key="7">
    <source>
        <dbReference type="SAM" id="Phobius"/>
    </source>
</evidence>
<dbReference type="Pfam" id="PF00012">
    <property type="entry name" value="HSP70"/>
    <property type="match status" value="1"/>
</dbReference>
<protein>
    <submittedName>
        <fullName evidence="8">Heat shock protein 70</fullName>
    </submittedName>
</protein>
<sequence>MSSQSVVMKKKTWGGFAIVAIMAIIMASMLALIEGRKEVIGHTGKGQVKFDGPVVGIDLGTTYSVVAIYKNGAVEVIPNDQGNRITPSVVSFDLSNNNQKLVGDSAKNNAVSNPKNTFYDVKRLIGRRYNEVLNKDAKLLSYDLVNKEGRVYINVQNKTTSPEELSAQVLVKMKQIAEKYLGEPVKHAVITVPAYFNDQQRQSTKDAGRIAGLNVIRIVNEPTAAAMAYGLYKKDKEENILVFDLGGGTFDVSLLTIDRGVFEVIATNGDTHLGGEDFDARTIDLLISLFTKKHPEIKADRLYKDLRAYQRLKRSAEDAKRSLSADTSVKVEIDNLIDGIDLSLTLSRTQFENANKDLFKKTLLPVQRVLKDANLEKSDIDEVVLVGGSTRIPFIRQQLSEFFDGKELHVDVNPDEAIAYGAAVQAAVLAGTMDDKDIILIDVTPLSLGIETVGGVMATIIPRNTPIPTEKSDIFTTTGDYQTKLAIPIYEGERRITKFNRLLGELQLTEIPPAPKGVPQIKVVFQLDQNGILKVIAEDQATKNRKEIEIKKGSLSDEEIEKMTNDAESNEQDDRDFMEKIEARNKLESYIATLKQQLGTKNIVNRLKSQDKNAILDKLRLVLRWMKANEDKPTVKKEHFIAQYKKLRSTAGPILAKLYGGADSLTDEEILGDDFEDDFGEDSTLAEDEFGLKNEDDDKPISDSPKDEL</sequence>
<dbReference type="FunFam" id="3.30.30.30:FF:000005">
    <property type="entry name" value="Heat shock protein ssb1"/>
    <property type="match status" value="1"/>
</dbReference>
<dbReference type="PRINTS" id="PR00301">
    <property type="entry name" value="HEATSHOCK70"/>
</dbReference>